<feature type="signal peptide" evidence="1">
    <location>
        <begin position="1"/>
        <end position="19"/>
    </location>
</feature>
<dbReference type="eggNOG" id="ENOG5031P2I">
    <property type="taxonomic scope" value="Bacteria"/>
</dbReference>
<dbReference type="OrthoDB" id="8577963at2"/>
<dbReference type="AlphaFoldDB" id="E3BPH5"/>
<feature type="chain" id="PRO_5003167252" evidence="1">
    <location>
        <begin position="20"/>
        <end position="377"/>
    </location>
</feature>
<gene>
    <name evidence="2" type="ORF">VIBC2010_04107</name>
</gene>
<reference evidence="2 3" key="1">
    <citation type="journal article" date="2012" name="Int. J. Syst. Evol. Microbiol.">
        <title>Vibrio caribbeanicus sp. nov., isolated from the marine sponge Scleritoderma cyanea.</title>
        <authorList>
            <person name="Hoffmann M."/>
            <person name="Monday S.R."/>
            <person name="Allard M.W."/>
            <person name="Strain E.A."/>
            <person name="Whittaker P."/>
            <person name="Naum M."/>
            <person name="McCarthy P.J."/>
            <person name="Lopez J.V."/>
            <person name="Fischer M."/>
            <person name="Brown E.W."/>
        </authorList>
    </citation>
    <scope>NUCLEOTIDE SEQUENCE [LARGE SCALE GENOMIC DNA]</scope>
    <source>
        <strain evidence="2 3">ATCC BAA-2122</strain>
    </source>
</reference>
<keyword evidence="3" id="KW-1185">Reference proteome</keyword>
<evidence type="ECO:0000256" key="1">
    <source>
        <dbReference type="SAM" id="SignalP"/>
    </source>
</evidence>
<organism evidence="2 3">
    <name type="scientific">Vibrio caribbeanicus ATCC BAA-2122</name>
    <dbReference type="NCBI Taxonomy" id="796620"/>
    <lineage>
        <taxon>Bacteria</taxon>
        <taxon>Pseudomonadati</taxon>
        <taxon>Pseudomonadota</taxon>
        <taxon>Gammaproteobacteria</taxon>
        <taxon>Vibrionales</taxon>
        <taxon>Vibrionaceae</taxon>
        <taxon>Vibrio</taxon>
    </lineage>
</organism>
<dbReference type="RefSeq" id="WP_009603080.1">
    <property type="nucleotide sequence ID" value="NZ_AEIU01000108.1"/>
</dbReference>
<dbReference type="EMBL" id="AEIU01000108">
    <property type="protein sequence ID" value="EFP95064.1"/>
    <property type="molecule type" value="Genomic_DNA"/>
</dbReference>
<proteinExistence type="predicted"/>
<evidence type="ECO:0000313" key="3">
    <source>
        <dbReference type="Proteomes" id="UP000002943"/>
    </source>
</evidence>
<sequence>MRNSALFLLVLFTSFTSYAESLRPDTLTKALHFYDKGQTFSDKKLVNIFLTDPDSPYSELKNDSDWILNDISWMSASSDFQRYYKTDASDQELYQAFTREAGFTKSRPELFDESELKPSGVHGAFNPRENLAVRASVVKAQIDPDIFYKALDIFFYEDERYSKNVHTLISKFAVASQIIRDKSQSIAREDWAKNGLEVDVLDRFMNSYTLRSISPSDREYLLFVLNASLRTYSKPYDDNKKFLPTQYRLARLSSALVDRYGYLFDVPCTSDHRYKGVENTNKQCFVDMTDRGLWQWYVEEYKKAIVPKPHHQYEQRNFLSRLLEIVMPIALIMDGLAAVDFLTSSSAAEFAADGLWEEEEVLASQESFLSEICSVDL</sequence>
<evidence type="ECO:0000313" key="2">
    <source>
        <dbReference type="EMBL" id="EFP95064.1"/>
    </source>
</evidence>
<accession>E3BPH5</accession>
<protein>
    <submittedName>
        <fullName evidence="2">Uncharacterized protein</fullName>
    </submittedName>
</protein>
<dbReference type="Proteomes" id="UP000002943">
    <property type="component" value="Unassembled WGS sequence"/>
</dbReference>
<comment type="caution">
    <text evidence="2">The sequence shown here is derived from an EMBL/GenBank/DDBJ whole genome shotgun (WGS) entry which is preliminary data.</text>
</comment>
<keyword evidence="1" id="KW-0732">Signal</keyword>
<name>E3BPH5_9VIBR</name>